<dbReference type="RefSeq" id="WP_042232607.1">
    <property type="nucleotide sequence ID" value="NZ_CP026520.1"/>
</dbReference>
<proteinExistence type="predicted"/>
<protein>
    <recommendedName>
        <fullName evidence="5">F0F1-type ATP synthase</fullName>
    </recommendedName>
</protein>
<evidence type="ECO:0008006" key="5">
    <source>
        <dbReference type="Google" id="ProtNLM"/>
    </source>
</evidence>
<dbReference type="EMBL" id="JAMDMJ010000025">
    <property type="protein sequence ID" value="MCY9597890.1"/>
    <property type="molecule type" value="Genomic_DNA"/>
</dbReference>
<dbReference type="AlphaFoldDB" id="A0A410X0S4"/>
<accession>A0A410X0S4</accession>
<dbReference type="Proteomes" id="UP000288943">
    <property type="component" value="Chromosome"/>
</dbReference>
<reference evidence="2 3" key="1">
    <citation type="submission" date="2018-01" db="EMBL/GenBank/DDBJ databases">
        <title>The whole genome sequencing and assembly of Paenibacillus chitinolyticus KCCM 41400 strain.</title>
        <authorList>
            <person name="Kim J.-Y."/>
            <person name="Park M.-K."/>
            <person name="Lee Y.-J."/>
            <person name="Yi H."/>
            <person name="Bahn Y.-S."/>
            <person name="Kim J.F."/>
            <person name="Lee D.-W."/>
        </authorList>
    </citation>
    <scope>NUCLEOTIDE SEQUENCE [LARGE SCALE GENOMIC DNA]</scope>
    <source>
        <strain evidence="2 3">KCCM 41400</strain>
    </source>
</reference>
<dbReference type="KEGG" id="pchi:PC41400_22390"/>
<dbReference type="EMBL" id="CP026520">
    <property type="protein sequence ID" value="QAV20269.1"/>
    <property type="molecule type" value="Genomic_DNA"/>
</dbReference>
<evidence type="ECO:0000313" key="4">
    <source>
        <dbReference type="Proteomes" id="UP001527202"/>
    </source>
</evidence>
<gene>
    <name evidence="1" type="ORF">M5X16_19155</name>
    <name evidence="2" type="ORF">PC41400_22390</name>
</gene>
<evidence type="ECO:0000313" key="2">
    <source>
        <dbReference type="EMBL" id="QAV20269.1"/>
    </source>
</evidence>
<organism evidence="2 3">
    <name type="scientific">Paenibacillus chitinolyticus</name>
    <dbReference type="NCBI Taxonomy" id="79263"/>
    <lineage>
        <taxon>Bacteria</taxon>
        <taxon>Bacillati</taxon>
        <taxon>Bacillota</taxon>
        <taxon>Bacilli</taxon>
        <taxon>Bacillales</taxon>
        <taxon>Paenibacillaceae</taxon>
        <taxon>Paenibacillus</taxon>
    </lineage>
</organism>
<reference evidence="1 4" key="2">
    <citation type="submission" date="2022-05" db="EMBL/GenBank/DDBJ databases">
        <title>Genome Sequencing of Bee-Associated Microbes.</title>
        <authorList>
            <person name="Dunlap C."/>
        </authorList>
    </citation>
    <scope>NUCLEOTIDE SEQUENCE [LARGE SCALE GENOMIC DNA]</scope>
    <source>
        <strain evidence="1 4">NRRL B-23120</strain>
    </source>
</reference>
<name>A0A410X0S4_9BACL</name>
<keyword evidence="4" id="KW-1185">Reference proteome</keyword>
<evidence type="ECO:0000313" key="3">
    <source>
        <dbReference type="Proteomes" id="UP000288943"/>
    </source>
</evidence>
<sequence>MKTAKLAIFFVLIYVPFAWMNKFDAKAQFQMLFLETKYDAAVNAAVQDGAAALSVNEKQGEEVRYESSKKVRVNRKEAVDSFYRTFYSNFGVSENAAGQQVLDSYLSALLIVGYDGCYSYTIESYTGEDGFERSRRLEGPKRPYVYQDPTGEIIAFTLDEYVTVKNAAGTGWIEGFRSEIQAKTQTALLKPAARFDEVRRGAIINTIQRELENAIREHNIQTRRLGAAYTFTLPLLSGEEWSNTINDVGMLAFVQGIPIGYRTYNNYALGGARIVKRPVFYGYRQNNLPYFTSSRCPRPQEILETFTSPKAAAAAGYYLKECVNGRT</sequence>
<evidence type="ECO:0000313" key="1">
    <source>
        <dbReference type="EMBL" id="MCY9597890.1"/>
    </source>
</evidence>
<dbReference type="OrthoDB" id="1985886at2"/>
<dbReference type="Proteomes" id="UP001527202">
    <property type="component" value="Unassembled WGS sequence"/>
</dbReference>
<dbReference type="GeneID" id="95377546"/>